<evidence type="ECO:0000313" key="3">
    <source>
        <dbReference type="Proteomes" id="UP000630445"/>
    </source>
</evidence>
<dbReference type="Proteomes" id="UP000630445">
    <property type="component" value="Unassembled WGS sequence"/>
</dbReference>
<evidence type="ECO:0000313" key="2">
    <source>
        <dbReference type="EMBL" id="KAF7133747.1"/>
    </source>
</evidence>
<feature type="compositionally biased region" description="Basic residues" evidence="1">
    <location>
        <begin position="368"/>
        <end position="380"/>
    </location>
</feature>
<comment type="caution">
    <text evidence="2">The sequence shown here is derived from an EMBL/GenBank/DDBJ whole genome shotgun (WGS) entry which is preliminary data.</text>
</comment>
<feature type="region of interest" description="Disordered" evidence="1">
    <location>
        <begin position="249"/>
        <end position="380"/>
    </location>
</feature>
<feature type="compositionally biased region" description="Polar residues" evidence="1">
    <location>
        <begin position="282"/>
        <end position="292"/>
    </location>
</feature>
<dbReference type="EMBL" id="JACBAD010001816">
    <property type="protein sequence ID" value="KAF7133747.1"/>
    <property type="molecule type" value="Genomic_DNA"/>
</dbReference>
<name>A0A8H6UGS5_9EURO</name>
<evidence type="ECO:0000256" key="1">
    <source>
        <dbReference type="SAM" id="MobiDB-lite"/>
    </source>
</evidence>
<sequence length="380" mass="42641">MSKGNNPAIIHLRDFSEELTPDPTRPEQPAALQLKITLNVPHLLPEELSDDYQICPIPTVVRFSTPPARSHLYRQDVFVYVWGSFSMRHDVDSRPQLILNPHSVSWWVLDFHSCLYLLLPMMHPLRVPSLTNPSHPGDYTDPEVYAMHCPEAAPPTITLMGTVIRSGGQLNEGQTLLHYDLRTTVYDSSVKTQATFMVRIYFKNWKRWANFPSITPQSRVIVAGHVCGLTVEEPHLAVQVDDIYFVPGGPPSMPATPQTPQSAAGTKRPVRDRWGRRAGVGSSLSVEQSTPSKRPLRLQDDQDDIDRQLLTATSATSPPSKSALPSDDERDRDTDMGTVAPYERTSGIMVSERSSPLLQDQPADLRPRRTRKRPAHYTAE</sequence>
<reference evidence="2" key="1">
    <citation type="submission" date="2020-06" db="EMBL/GenBank/DDBJ databases">
        <title>Draft genome sequences of strains closely related to Aspergillus parafelis and Aspergillus hiratsukae.</title>
        <authorList>
            <person name="Dos Santos R.A.C."/>
            <person name="Rivero-Menendez O."/>
            <person name="Steenwyk J.L."/>
            <person name="Mead M.E."/>
            <person name="Goldman G.H."/>
            <person name="Alastruey-Izquierdo A."/>
            <person name="Rokas A."/>
        </authorList>
    </citation>
    <scope>NUCLEOTIDE SEQUENCE</scope>
    <source>
        <strain evidence="2">CNM-CM5793</strain>
    </source>
</reference>
<proteinExistence type="predicted"/>
<dbReference type="AlphaFoldDB" id="A0A8H6UGS5"/>
<feature type="compositionally biased region" description="Polar residues" evidence="1">
    <location>
        <begin position="255"/>
        <end position="264"/>
    </location>
</feature>
<accession>A0A8H6UGS5</accession>
<protein>
    <submittedName>
        <fullName evidence="2">Uncharacterized protein</fullName>
    </submittedName>
</protein>
<gene>
    <name evidence="2" type="ORF">CNMCM5793_005101</name>
</gene>
<dbReference type="OrthoDB" id="4508971at2759"/>
<organism evidence="2 3">
    <name type="scientific">Aspergillus hiratsukae</name>
    <dbReference type="NCBI Taxonomy" id="1194566"/>
    <lineage>
        <taxon>Eukaryota</taxon>
        <taxon>Fungi</taxon>
        <taxon>Dikarya</taxon>
        <taxon>Ascomycota</taxon>
        <taxon>Pezizomycotina</taxon>
        <taxon>Eurotiomycetes</taxon>
        <taxon>Eurotiomycetidae</taxon>
        <taxon>Eurotiales</taxon>
        <taxon>Aspergillaceae</taxon>
        <taxon>Aspergillus</taxon>
        <taxon>Aspergillus subgen. Fumigati</taxon>
    </lineage>
</organism>
<feature type="compositionally biased region" description="Low complexity" evidence="1">
    <location>
        <begin position="308"/>
        <end position="325"/>
    </location>
</feature>
<keyword evidence="3" id="KW-1185">Reference proteome</keyword>